<dbReference type="Proteomes" id="UP000046393">
    <property type="component" value="Unplaced"/>
</dbReference>
<dbReference type="WBParaSite" id="SMUV_0001035201-mRNA-1">
    <property type="protein sequence ID" value="SMUV_0001035201-mRNA-1"/>
    <property type="gene ID" value="SMUV_0001035201"/>
</dbReference>
<feature type="region of interest" description="Disordered" evidence="1">
    <location>
        <begin position="1"/>
        <end position="32"/>
    </location>
</feature>
<name>A0A0N5AZC8_9BILA</name>
<evidence type="ECO:0000313" key="2">
    <source>
        <dbReference type="Proteomes" id="UP000046393"/>
    </source>
</evidence>
<sequence>MTAESDKDMYSTTVSTSDMQLNNPNVSGAGSGRGGAIRSVIIENAEGEINMLIGFFVMNGVYIEEQRSSFITHLDNPTTTTTTTTTTAVYSGKHSCLASDLNRNMKERILVNNRQITSDIFLSHNGCLQTSCPTYSAPLSPCNVLYSEL</sequence>
<keyword evidence="2" id="KW-1185">Reference proteome</keyword>
<organism evidence="2 3">
    <name type="scientific">Syphacia muris</name>
    <dbReference type="NCBI Taxonomy" id="451379"/>
    <lineage>
        <taxon>Eukaryota</taxon>
        <taxon>Metazoa</taxon>
        <taxon>Ecdysozoa</taxon>
        <taxon>Nematoda</taxon>
        <taxon>Chromadorea</taxon>
        <taxon>Rhabditida</taxon>
        <taxon>Spirurina</taxon>
        <taxon>Oxyuridomorpha</taxon>
        <taxon>Oxyuroidea</taxon>
        <taxon>Oxyuridae</taxon>
        <taxon>Syphacia</taxon>
    </lineage>
</organism>
<feature type="compositionally biased region" description="Polar residues" evidence="1">
    <location>
        <begin position="10"/>
        <end position="25"/>
    </location>
</feature>
<reference evidence="3" key="1">
    <citation type="submission" date="2017-02" db="UniProtKB">
        <authorList>
            <consortium name="WormBaseParasite"/>
        </authorList>
    </citation>
    <scope>IDENTIFICATION</scope>
</reference>
<evidence type="ECO:0000256" key="1">
    <source>
        <dbReference type="SAM" id="MobiDB-lite"/>
    </source>
</evidence>
<dbReference type="AlphaFoldDB" id="A0A0N5AZC8"/>
<accession>A0A0N5AZC8</accession>
<evidence type="ECO:0000313" key="3">
    <source>
        <dbReference type="WBParaSite" id="SMUV_0001035201-mRNA-1"/>
    </source>
</evidence>
<proteinExistence type="predicted"/>
<protein>
    <submittedName>
        <fullName evidence="3">Phlebovirus glycoprotein G2 fusion domain-containing protein</fullName>
    </submittedName>
</protein>